<dbReference type="InterPro" id="IPR027417">
    <property type="entry name" value="P-loop_NTPase"/>
</dbReference>
<dbReference type="InterPro" id="IPR003593">
    <property type="entry name" value="AAA+_ATPase"/>
</dbReference>
<keyword evidence="6 7" id="KW-0472">Membrane</keyword>
<dbReference type="PROSITE" id="PS00211">
    <property type="entry name" value="ABC_TRANSPORTER_1"/>
    <property type="match status" value="1"/>
</dbReference>
<gene>
    <name evidence="10" type="ORF">CHU95_10765</name>
</gene>
<dbReference type="InterPro" id="IPR017871">
    <property type="entry name" value="ABC_transporter-like_CS"/>
</dbReference>
<dbReference type="Pfam" id="PF00005">
    <property type="entry name" value="ABC_tran"/>
    <property type="match status" value="1"/>
</dbReference>
<reference evidence="10 11" key="1">
    <citation type="submission" date="2017-07" db="EMBL/GenBank/DDBJ databases">
        <title>Niveispirillum cyanobacteriorum sp. nov., isolated from cyanobacterial aggregates in a eutrophic lake.</title>
        <authorList>
            <person name="Cai H."/>
        </authorList>
    </citation>
    <scope>NUCLEOTIDE SEQUENCE [LARGE SCALE GENOMIC DNA]</scope>
    <source>
        <strain evidence="11">TH1-14</strain>
    </source>
</reference>
<dbReference type="AlphaFoldDB" id="A0A255YZ99"/>
<evidence type="ECO:0000256" key="5">
    <source>
        <dbReference type="ARBA" id="ARBA00022989"/>
    </source>
</evidence>
<dbReference type="GO" id="GO:0140359">
    <property type="term" value="F:ABC-type transporter activity"/>
    <property type="evidence" value="ECO:0007669"/>
    <property type="project" value="InterPro"/>
</dbReference>
<accession>A0A255YZ99</accession>
<comment type="subcellular location">
    <subcellularLocation>
        <location evidence="1">Cell membrane</location>
        <topology evidence="1">Multi-pass membrane protein</topology>
    </subcellularLocation>
</comment>
<evidence type="ECO:0000256" key="1">
    <source>
        <dbReference type="ARBA" id="ARBA00004651"/>
    </source>
</evidence>
<evidence type="ECO:0000256" key="7">
    <source>
        <dbReference type="SAM" id="Phobius"/>
    </source>
</evidence>
<proteinExistence type="predicted"/>
<evidence type="ECO:0000256" key="6">
    <source>
        <dbReference type="ARBA" id="ARBA00023136"/>
    </source>
</evidence>
<dbReference type="InterPro" id="IPR011527">
    <property type="entry name" value="ABC1_TM_dom"/>
</dbReference>
<dbReference type="OrthoDB" id="5288404at2"/>
<dbReference type="EMBL" id="NOXU01000028">
    <property type="protein sequence ID" value="OYQ34499.1"/>
    <property type="molecule type" value="Genomic_DNA"/>
</dbReference>
<organism evidence="10 11">
    <name type="scientific">Niveispirillum lacus</name>
    <dbReference type="NCBI Taxonomy" id="1981099"/>
    <lineage>
        <taxon>Bacteria</taxon>
        <taxon>Pseudomonadati</taxon>
        <taxon>Pseudomonadota</taxon>
        <taxon>Alphaproteobacteria</taxon>
        <taxon>Rhodospirillales</taxon>
        <taxon>Azospirillaceae</taxon>
        <taxon>Niveispirillum</taxon>
    </lineage>
</organism>
<name>A0A255YZ99_9PROT</name>
<sequence length="558" mass="58912">MKVHLLLLFRLFREAAGWKLGFGLGLACLTAMTGAALLGLSGWFVAATGMIGLAAGGALAFDLFPPSMGVRVLALLRTGARYSERLVTHDATLSVIAGLRVRLFRALARPNLGRALLQRPGRMLFRITGDLDTLDTLYLRLLVPVAGLLLLSLAGMVVLALLAGGAGLLPGLFLLFTGLIMLVLGGQGGLAAGGLRAAALEALRLRLLDLVAGRVEWRLAGRQEQVAKLALAAETRLARADDRLNRLESRLALGQGLAGTALLSGGVLLCAELVDRGLLGGAGVALFLLILLGMMEPLTPLRRGAVELGRSLRAVRRVGDALSADMPEAPSMTMTPDITLTDIQFRHPGAVAALYDGFNLLIPAGQHVAIIGDSGAGKSSLIALLTREVQPQAGCVSTPAWGLLAQESALFQDSVRANLLLAAPAASDVLLWDVLEQAGLARVVREMPGGLDARLGEGGSGLSSGQRRRLALARFLLQDKPLWLLDEVTEGIDLAVATLILAKIKEAAAGRTILLITHLRREAALADRIIRLSQGRVIQDVRRGDPEFPNALLSLRPD</sequence>
<dbReference type="GO" id="GO:0016887">
    <property type="term" value="F:ATP hydrolysis activity"/>
    <property type="evidence" value="ECO:0007669"/>
    <property type="project" value="InterPro"/>
</dbReference>
<keyword evidence="3" id="KW-0547">Nucleotide-binding</keyword>
<dbReference type="PANTHER" id="PTHR24221">
    <property type="entry name" value="ATP-BINDING CASSETTE SUB-FAMILY B"/>
    <property type="match status" value="1"/>
</dbReference>
<feature type="domain" description="ABC transmembrane type-1" evidence="9">
    <location>
        <begin position="22"/>
        <end position="310"/>
    </location>
</feature>
<dbReference type="SMART" id="SM00382">
    <property type="entry name" value="AAA"/>
    <property type="match status" value="1"/>
</dbReference>
<evidence type="ECO:0000256" key="2">
    <source>
        <dbReference type="ARBA" id="ARBA00022692"/>
    </source>
</evidence>
<dbReference type="Proteomes" id="UP000216998">
    <property type="component" value="Unassembled WGS sequence"/>
</dbReference>
<dbReference type="SUPFAM" id="SSF90123">
    <property type="entry name" value="ABC transporter transmembrane region"/>
    <property type="match status" value="1"/>
</dbReference>
<keyword evidence="2 7" id="KW-0812">Transmembrane</keyword>
<comment type="caution">
    <text evidence="10">The sequence shown here is derived from an EMBL/GenBank/DDBJ whole genome shotgun (WGS) entry which is preliminary data.</text>
</comment>
<dbReference type="PANTHER" id="PTHR24221:SF654">
    <property type="entry name" value="ATP-BINDING CASSETTE SUB-FAMILY B MEMBER 6"/>
    <property type="match status" value="1"/>
</dbReference>
<dbReference type="InterPro" id="IPR039421">
    <property type="entry name" value="Type_1_exporter"/>
</dbReference>
<keyword evidence="4" id="KW-0067">ATP-binding</keyword>
<feature type="transmembrane region" description="Helical" evidence="7">
    <location>
        <begin position="172"/>
        <end position="195"/>
    </location>
</feature>
<evidence type="ECO:0000256" key="3">
    <source>
        <dbReference type="ARBA" id="ARBA00022741"/>
    </source>
</evidence>
<dbReference type="GO" id="GO:0005524">
    <property type="term" value="F:ATP binding"/>
    <property type="evidence" value="ECO:0007669"/>
    <property type="project" value="UniProtKB-KW"/>
</dbReference>
<evidence type="ECO:0000313" key="11">
    <source>
        <dbReference type="Proteomes" id="UP000216998"/>
    </source>
</evidence>
<dbReference type="InterPro" id="IPR036640">
    <property type="entry name" value="ABC1_TM_sf"/>
</dbReference>
<feature type="transmembrane region" description="Helical" evidence="7">
    <location>
        <begin position="277"/>
        <end position="295"/>
    </location>
</feature>
<dbReference type="GO" id="GO:0005886">
    <property type="term" value="C:plasma membrane"/>
    <property type="evidence" value="ECO:0007669"/>
    <property type="project" value="UniProtKB-SubCell"/>
</dbReference>
<evidence type="ECO:0000256" key="4">
    <source>
        <dbReference type="ARBA" id="ARBA00022840"/>
    </source>
</evidence>
<feature type="transmembrane region" description="Helical" evidence="7">
    <location>
        <begin position="20"/>
        <end position="38"/>
    </location>
</feature>
<evidence type="ECO:0000259" key="9">
    <source>
        <dbReference type="PROSITE" id="PS50929"/>
    </source>
</evidence>
<protein>
    <recommendedName>
        <fullName evidence="12">Thiol reductant ABC exporter subunit CydC</fullName>
    </recommendedName>
</protein>
<keyword evidence="11" id="KW-1185">Reference proteome</keyword>
<dbReference type="RefSeq" id="WP_094456349.1">
    <property type="nucleotide sequence ID" value="NZ_NOXU01000028.1"/>
</dbReference>
<dbReference type="Gene3D" id="3.40.50.300">
    <property type="entry name" value="P-loop containing nucleotide triphosphate hydrolases"/>
    <property type="match status" value="1"/>
</dbReference>
<keyword evidence="5 7" id="KW-1133">Transmembrane helix</keyword>
<dbReference type="InterPro" id="IPR003439">
    <property type="entry name" value="ABC_transporter-like_ATP-bd"/>
</dbReference>
<feature type="transmembrane region" description="Helical" evidence="7">
    <location>
        <begin position="141"/>
        <end position="166"/>
    </location>
</feature>
<feature type="domain" description="ABC transporter" evidence="8">
    <location>
        <begin position="338"/>
        <end position="555"/>
    </location>
</feature>
<evidence type="ECO:0000259" key="8">
    <source>
        <dbReference type="PROSITE" id="PS50893"/>
    </source>
</evidence>
<evidence type="ECO:0008006" key="12">
    <source>
        <dbReference type="Google" id="ProtNLM"/>
    </source>
</evidence>
<feature type="transmembrane region" description="Helical" evidence="7">
    <location>
        <begin position="44"/>
        <end position="64"/>
    </location>
</feature>
<dbReference type="PROSITE" id="PS50893">
    <property type="entry name" value="ABC_TRANSPORTER_2"/>
    <property type="match status" value="1"/>
</dbReference>
<dbReference type="Gene3D" id="1.20.1560.10">
    <property type="entry name" value="ABC transporter type 1, transmembrane domain"/>
    <property type="match status" value="1"/>
</dbReference>
<dbReference type="SUPFAM" id="SSF52540">
    <property type="entry name" value="P-loop containing nucleoside triphosphate hydrolases"/>
    <property type="match status" value="1"/>
</dbReference>
<dbReference type="PROSITE" id="PS50929">
    <property type="entry name" value="ABC_TM1F"/>
    <property type="match status" value="1"/>
</dbReference>
<evidence type="ECO:0000313" key="10">
    <source>
        <dbReference type="EMBL" id="OYQ34499.1"/>
    </source>
</evidence>